<dbReference type="OrthoDB" id="4727912at2"/>
<evidence type="ECO:0008006" key="4">
    <source>
        <dbReference type="Google" id="ProtNLM"/>
    </source>
</evidence>
<feature type="transmembrane region" description="Helical" evidence="1">
    <location>
        <begin position="49"/>
        <end position="68"/>
    </location>
</feature>
<dbReference type="InterPro" id="IPR024399">
    <property type="entry name" value="DUF2628"/>
</dbReference>
<evidence type="ECO:0000313" key="3">
    <source>
        <dbReference type="Proteomes" id="UP000270661"/>
    </source>
</evidence>
<evidence type="ECO:0000313" key="2">
    <source>
        <dbReference type="EMBL" id="RMM49947.1"/>
    </source>
</evidence>
<dbReference type="EMBL" id="RBOJ01000072">
    <property type="protein sequence ID" value="RMM49947.1"/>
    <property type="molecule type" value="Genomic_DNA"/>
</dbReference>
<dbReference type="Proteomes" id="UP000270661">
    <property type="component" value="Unassembled WGS sequence"/>
</dbReference>
<gene>
    <name evidence="2" type="ORF">ALQ77_02940</name>
</gene>
<dbReference type="RefSeq" id="WP_053194032.1">
    <property type="nucleotide sequence ID" value="NZ_CP102177.1"/>
</dbReference>
<accession>A0A3M3EJY6</accession>
<proteinExistence type="predicted"/>
<evidence type="ECO:0000256" key="1">
    <source>
        <dbReference type="SAM" id="Phobius"/>
    </source>
</evidence>
<keyword evidence="3" id="KW-1185">Reference proteome</keyword>
<comment type="caution">
    <text evidence="2">The sequence shown here is derived from an EMBL/GenBank/DDBJ whole genome shotgun (WGS) entry which is preliminary data.</text>
</comment>
<keyword evidence="1" id="KW-0812">Transmembrane</keyword>
<feature type="transmembrane region" description="Helical" evidence="1">
    <location>
        <begin position="75"/>
        <end position="95"/>
    </location>
</feature>
<name>A0A3M3EJY6_9PSED</name>
<dbReference type="STRING" id="47879.AXG94_02460"/>
<protein>
    <recommendedName>
        <fullName evidence="4">DUF2628 domain-containing protein</fullName>
    </recommendedName>
</protein>
<organism evidence="2 3">
    <name type="scientific">Pseudomonas corrugata</name>
    <dbReference type="NCBI Taxonomy" id="47879"/>
    <lineage>
        <taxon>Bacteria</taxon>
        <taxon>Pseudomonadati</taxon>
        <taxon>Pseudomonadota</taxon>
        <taxon>Gammaproteobacteria</taxon>
        <taxon>Pseudomonadales</taxon>
        <taxon>Pseudomonadaceae</taxon>
        <taxon>Pseudomonas</taxon>
    </lineage>
</organism>
<keyword evidence="1" id="KW-0472">Membrane</keyword>
<dbReference type="Pfam" id="PF10947">
    <property type="entry name" value="DUF2628"/>
    <property type="match status" value="1"/>
</dbReference>
<dbReference type="AlphaFoldDB" id="A0A3M3EJY6"/>
<sequence>MSTTEQVQTTGKYSAKWQERFNFFDTYGAPNDPRHREAFKALPGFKKKMLINANVIAFFFGPIYLFVLGLWKKNLAMIGIMIGISIAVSVIFALMGTESPRALDSGMSAAFSVMYAIMTNYAYYLKEVKGEQSWNPFEGMRF</sequence>
<reference evidence="2 3" key="1">
    <citation type="submission" date="2018-08" db="EMBL/GenBank/DDBJ databases">
        <title>Recombination of ecologically and evolutionarily significant loci maintains genetic cohesion in the Pseudomonas syringae species complex.</title>
        <authorList>
            <person name="Dillon M."/>
            <person name="Thakur S."/>
            <person name="Almeida R.N.D."/>
            <person name="Weir B.S."/>
            <person name="Guttman D.S."/>
        </authorList>
    </citation>
    <scope>NUCLEOTIDE SEQUENCE [LARGE SCALE GENOMIC DNA]</scope>
    <source>
        <strain evidence="2 3">NCPPB2445</strain>
    </source>
</reference>
<keyword evidence="1" id="KW-1133">Transmembrane helix</keyword>
<feature type="transmembrane region" description="Helical" evidence="1">
    <location>
        <begin position="107"/>
        <end position="125"/>
    </location>
</feature>